<reference evidence="1 2" key="1">
    <citation type="submission" date="2022-06" db="EMBL/GenBank/DDBJ databases">
        <title>Isolation of gut microbiota from human fecal samples.</title>
        <authorList>
            <person name="Pamer E.G."/>
            <person name="Barat B."/>
            <person name="Waligurski E."/>
            <person name="Medina S."/>
            <person name="Paddock L."/>
            <person name="Mostad J."/>
        </authorList>
    </citation>
    <scope>NUCLEOTIDE SEQUENCE [LARGE SCALE GENOMIC DNA]</scope>
    <source>
        <strain evidence="1 2">DFI.7.95</strain>
    </source>
</reference>
<dbReference type="Proteomes" id="UP001524478">
    <property type="component" value="Unassembled WGS sequence"/>
</dbReference>
<name>A0ABT1SEV3_9FIRM</name>
<accession>A0ABT1SEV3</accession>
<sequence length="75" mass="8664">MDDQINLFSINRNKDKEPDKVIPEGVKVGRGMLWCPYCSIVVKFTKDKQLGVSKCPFCGISDRDYNVKIINKIWK</sequence>
<comment type="caution">
    <text evidence="1">The sequence shown here is derived from an EMBL/GenBank/DDBJ whole genome shotgun (WGS) entry which is preliminary data.</text>
</comment>
<organism evidence="1 2">
    <name type="scientific">Tissierella carlieri</name>
    <dbReference type="NCBI Taxonomy" id="689904"/>
    <lineage>
        <taxon>Bacteria</taxon>
        <taxon>Bacillati</taxon>
        <taxon>Bacillota</taxon>
        <taxon>Tissierellia</taxon>
        <taxon>Tissierellales</taxon>
        <taxon>Tissierellaceae</taxon>
        <taxon>Tissierella</taxon>
    </lineage>
</organism>
<proteinExistence type="predicted"/>
<keyword evidence="2" id="KW-1185">Reference proteome</keyword>
<evidence type="ECO:0000313" key="1">
    <source>
        <dbReference type="EMBL" id="MCQ4925018.1"/>
    </source>
</evidence>
<evidence type="ECO:0000313" key="2">
    <source>
        <dbReference type="Proteomes" id="UP001524478"/>
    </source>
</evidence>
<dbReference type="RefSeq" id="WP_256312610.1">
    <property type="nucleotide sequence ID" value="NZ_JANGAC010000017.1"/>
</dbReference>
<gene>
    <name evidence="1" type="ORF">NE686_18095</name>
</gene>
<protein>
    <submittedName>
        <fullName evidence="1">Uncharacterized protein</fullName>
    </submittedName>
</protein>
<dbReference type="EMBL" id="JANGAC010000017">
    <property type="protein sequence ID" value="MCQ4925018.1"/>
    <property type="molecule type" value="Genomic_DNA"/>
</dbReference>